<dbReference type="OrthoDB" id="9776369at2"/>
<evidence type="ECO:0000256" key="2">
    <source>
        <dbReference type="ARBA" id="ARBA00022448"/>
    </source>
</evidence>
<dbReference type="InterPro" id="IPR017871">
    <property type="entry name" value="ABC_transporter-like_CS"/>
</dbReference>
<dbReference type="GO" id="GO:0005524">
    <property type="term" value="F:ATP binding"/>
    <property type="evidence" value="ECO:0007669"/>
    <property type="project" value="UniProtKB-KW"/>
</dbReference>
<dbReference type="SUPFAM" id="SSF52540">
    <property type="entry name" value="P-loop containing nucleoside triphosphate hydrolases"/>
    <property type="match status" value="2"/>
</dbReference>
<dbReference type="Proteomes" id="UP000254051">
    <property type="component" value="Unassembled WGS sequence"/>
</dbReference>
<evidence type="ECO:0000256" key="1">
    <source>
        <dbReference type="ARBA" id="ARBA00004202"/>
    </source>
</evidence>
<dbReference type="GO" id="GO:0005886">
    <property type="term" value="C:plasma membrane"/>
    <property type="evidence" value="ECO:0007669"/>
    <property type="project" value="UniProtKB-SubCell"/>
</dbReference>
<dbReference type="CDD" id="cd03216">
    <property type="entry name" value="ABC_Carb_Monos_I"/>
    <property type="match status" value="1"/>
</dbReference>
<evidence type="ECO:0000256" key="4">
    <source>
        <dbReference type="ARBA" id="ARBA00022737"/>
    </source>
</evidence>
<proteinExistence type="predicted"/>
<comment type="subcellular location">
    <subcellularLocation>
        <location evidence="1">Cell membrane</location>
        <topology evidence="1">Peripheral membrane protein</topology>
    </subcellularLocation>
</comment>
<dbReference type="InterPro" id="IPR050107">
    <property type="entry name" value="ABC_carbohydrate_import_ATPase"/>
</dbReference>
<keyword evidence="2" id="KW-0813">Transport</keyword>
<dbReference type="Pfam" id="PF00005">
    <property type="entry name" value="ABC_tran"/>
    <property type="match status" value="2"/>
</dbReference>
<dbReference type="PANTHER" id="PTHR43790:SF9">
    <property type="entry name" value="GALACTOFURANOSE TRANSPORTER ATP-BINDING PROTEIN YTFR"/>
    <property type="match status" value="1"/>
</dbReference>
<keyword evidence="5" id="KW-0547">Nucleotide-binding</keyword>
<keyword evidence="6 10" id="KW-0067">ATP-binding</keyword>
<keyword evidence="11" id="KW-1185">Reference proteome</keyword>
<dbReference type="SMART" id="SM00382">
    <property type="entry name" value="AAA"/>
    <property type="match status" value="2"/>
</dbReference>
<dbReference type="InterPro" id="IPR003593">
    <property type="entry name" value="AAA+_ATPase"/>
</dbReference>
<dbReference type="EMBL" id="UHJJ01000006">
    <property type="protein sequence ID" value="SUQ14329.1"/>
    <property type="molecule type" value="Genomic_DNA"/>
</dbReference>
<dbReference type="AlphaFoldDB" id="A0A315ZVG9"/>
<keyword evidence="4" id="KW-0677">Repeat</keyword>
<feature type="domain" description="ABC transporter" evidence="9">
    <location>
        <begin position="249"/>
        <end position="498"/>
    </location>
</feature>
<dbReference type="RefSeq" id="WP_109711123.1">
    <property type="nucleotide sequence ID" value="NZ_QGDS01000006.1"/>
</dbReference>
<accession>A0A315ZVG9</accession>
<dbReference type="PANTHER" id="PTHR43790">
    <property type="entry name" value="CARBOHYDRATE TRANSPORT ATP-BINDING PROTEIN MG119-RELATED"/>
    <property type="match status" value="1"/>
</dbReference>
<dbReference type="CDD" id="cd03215">
    <property type="entry name" value="ABC_Carb_Monos_II"/>
    <property type="match status" value="1"/>
</dbReference>
<evidence type="ECO:0000256" key="6">
    <source>
        <dbReference type="ARBA" id="ARBA00022840"/>
    </source>
</evidence>
<keyword evidence="3" id="KW-1003">Cell membrane</keyword>
<dbReference type="FunFam" id="3.40.50.300:FF:000127">
    <property type="entry name" value="Ribose import ATP-binding protein RbsA"/>
    <property type="match status" value="1"/>
</dbReference>
<dbReference type="PROSITE" id="PS50893">
    <property type="entry name" value="ABC_TRANSPORTER_2"/>
    <property type="match status" value="2"/>
</dbReference>
<dbReference type="InterPro" id="IPR027417">
    <property type="entry name" value="P-loop_NTPase"/>
</dbReference>
<name>A0A315ZVG9_9FIRM</name>
<dbReference type="GO" id="GO:0016887">
    <property type="term" value="F:ATP hydrolysis activity"/>
    <property type="evidence" value="ECO:0007669"/>
    <property type="project" value="InterPro"/>
</dbReference>
<keyword evidence="8" id="KW-0472">Membrane</keyword>
<sequence length="508" mass="56502">MAKIILKARHITKLFPGMKALDDVDFDLREGEVHILVGENGAGKSTLAKVILGAYKAEEGEVTFDNEVVKFNGTKEALAKGIVAVYQEFTLVPHISVAQNIFLNREYRTKLGLIDHKRMEREAQRLMESLNCEYIDVKSHVKNLSVAEQQMVEIAKALSFKPRVMVFDEPTATLSEREVESLFVQIHRLKKEGIGIVYVSHRMQEFPLIGDRITILRDGVKIKTVDIDACSNEELVNMMVGRDVSQVYVRTRNEHTGIALRTQNLCDYKGKVKNVSISVRRGEIVGIAGLVGAGRTETAELLYGIEPVKSGNVFINEENVLPKSPQNAVKLGVGLVSEDRKLQGLALDESVALNTVAVSLKKVFPNFFISNKKINEIALDYKKQLRIATTSVNKACKYLSGGNQQKVVLAKWLSFNPDILIFDEPTRGIDVAAKMEIYGLMDRLASEGKAIIMISSELPEVIGMSDRIYIMHEGEIVDEIRRGSEEFNSESIGARMMLGTGGTEDAEK</sequence>
<feature type="domain" description="ABC transporter" evidence="9">
    <location>
        <begin position="6"/>
        <end position="243"/>
    </location>
</feature>
<dbReference type="Gene3D" id="3.40.50.300">
    <property type="entry name" value="P-loop containing nucleotide triphosphate hydrolases"/>
    <property type="match status" value="2"/>
</dbReference>
<evidence type="ECO:0000256" key="8">
    <source>
        <dbReference type="ARBA" id="ARBA00023136"/>
    </source>
</evidence>
<evidence type="ECO:0000313" key="10">
    <source>
        <dbReference type="EMBL" id="SUQ14329.1"/>
    </source>
</evidence>
<evidence type="ECO:0000256" key="3">
    <source>
        <dbReference type="ARBA" id="ARBA00022475"/>
    </source>
</evidence>
<gene>
    <name evidence="10" type="ORF">SAMN05216529_10619</name>
</gene>
<evidence type="ECO:0000259" key="9">
    <source>
        <dbReference type="PROSITE" id="PS50893"/>
    </source>
</evidence>
<dbReference type="InterPro" id="IPR003439">
    <property type="entry name" value="ABC_transporter-like_ATP-bd"/>
</dbReference>
<organism evidence="10 11">
    <name type="scientific">Faecalicatena contorta</name>
    <dbReference type="NCBI Taxonomy" id="39482"/>
    <lineage>
        <taxon>Bacteria</taxon>
        <taxon>Bacillati</taxon>
        <taxon>Bacillota</taxon>
        <taxon>Clostridia</taxon>
        <taxon>Lachnospirales</taxon>
        <taxon>Lachnospiraceae</taxon>
        <taxon>Faecalicatena</taxon>
    </lineage>
</organism>
<evidence type="ECO:0000313" key="11">
    <source>
        <dbReference type="Proteomes" id="UP000254051"/>
    </source>
</evidence>
<reference evidence="11" key="1">
    <citation type="submission" date="2017-07" db="EMBL/GenBank/DDBJ databases">
        <authorList>
            <person name="Varghese N."/>
            <person name="Submissions S."/>
        </authorList>
    </citation>
    <scope>NUCLEOTIDE SEQUENCE [LARGE SCALE GENOMIC DNA]</scope>
    <source>
        <strain evidence="11">NLAE-zl-C134</strain>
    </source>
</reference>
<evidence type="ECO:0000256" key="7">
    <source>
        <dbReference type="ARBA" id="ARBA00022967"/>
    </source>
</evidence>
<evidence type="ECO:0000256" key="5">
    <source>
        <dbReference type="ARBA" id="ARBA00022741"/>
    </source>
</evidence>
<protein>
    <submittedName>
        <fullName evidence="10">Ribose transport system ATP-binding protein</fullName>
    </submittedName>
</protein>
<dbReference type="PROSITE" id="PS00211">
    <property type="entry name" value="ABC_TRANSPORTER_1"/>
    <property type="match status" value="1"/>
</dbReference>
<keyword evidence="7" id="KW-1278">Translocase</keyword>